<organism evidence="2 4">
    <name type="scientific">Clostridium formicaceticum</name>
    <dbReference type="NCBI Taxonomy" id="1497"/>
    <lineage>
        <taxon>Bacteria</taxon>
        <taxon>Bacillati</taxon>
        <taxon>Bacillota</taxon>
        <taxon>Clostridia</taxon>
        <taxon>Eubacteriales</taxon>
        <taxon>Clostridiaceae</taxon>
        <taxon>Clostridium</taxon>
    </lineage>
</organism>
<sequence length="62" mass="7033">METLPDVLGYKIEDAILLLESNAFKINVKESIAKTCVEEGCARVIRSKRVSQDEIELIISYF</sequence>
<accession>A0AAC9WGH5</accession>
<dbReference type="EMBL" id="CP017603">
    <property type="protein sequence ID" value="AOY77285.1"/>
    <property type="molecule type" value="Genomic_DNA"/>
</dbReference>
<protein>
    <submittedName>
        <fullName evidence="2">Uncharacterized protein</fullName>
    </submittedName>
</protein>
<dbReference type="KEGG" id="cfm:BJL90_16380"/>
<evidence type="ECO:0000313" key="4">
    <source>
        <dbReference type="Proteomes" id="UP000192478"/>
    </source>
</evidence>
<evidence type="ECO:0000313" key="2">
    <source>
        <dbReference type="EMBL" id="ARE87826.1"/>
    </source>
</evidence>
<dbReference type="EMBL" id="CP020559">
    <property type="protein sequence ID" value="ARE87826.1"/>
    <property type="molecule type" value="Genomic_DNA"/>
</dbReference>
<dbReference type="Proteomes" id="UP000192478">
    <property type="component" value="Chromosome"/>
</dbReference>
<reference evidence="2 4" key="2">
    <citation type="submission" date="2017-03" db="EMBL/GenBank/DDBJ databases">
        <title>Complete sequence of Clostridium formicaceticum DSM 92.</title>
        <authorList>
            <person name="Poehlein A."/>
            <person name="Karl M."/>
            <person name="Bengelsdorf F.R."/>
            <person name="Duerre P."/>
            <person name="Daniel R."/>
        </authorList>
    </citation>
    <scope>NUCLEOTIDE SEQUENCE [LARGE SCALE GENOMIC DNA]</scope>
    <source>
        <strain evidence="2 4">DSM 92</strain>
    </source>
</reference>
<proteinExistence type="predicted"/>
<evidence type="ECO:0000313" key="3">
    <source>
        <dbReference type="Proteomes" id="UP000177894"/>
    </source>
</evidence>
<gene>
    <name evidence="1" type="ORF">BJL90_16380</name>
    <name evidence="2" type="ORF">CLFO_22260</name>
</gene>
<reference evidence="1 3" key="1">
    <citation type="submission" date="2016-10" db="EMBL/GenBank/DDBJ databases">
        <title>Complete Genome Sequence of Acetogen Clostridium formicoaceticum ATCC 27076.</title>
        <authorList>
            <person name="Bao T."/>
            <person name="Cheng C."/>
            <person name="Zhao J."/>
            <person name="Yang S.-T."/>
            <person name="Wang J."/>
            <person name="Wang M."/>
        </authorList>
    </citation>
    <scope>NUCLEOTIDE SEQUENCE [LARGE SCALE GENOMIC DNA]</scope>
    <source>
        <strain evidence="1 3">ATCC 27076</strain>
    </source>
</reference>
<evidence type="ECO:0000313" key="1">
    <source>
        <dbReference type="EMBL" id="AOY77285.1"/>
    </source>
</evidence>
<dbReference type="Proteomes" id="UP000177894">
    <property type="component" value="Chromosome"/>
</dbReference>
<keyword evidence="3" id="KW-1185">Reference proteome</keyword>
<name>A0AAC9WGH5_9CLOT</name>
<dbReference type="RefSeq" id="WP_070970442.1">
    <property type="nucleotide sequence ID" value="NZ_CP017603.1"/>
</dbReference>
<dbReference type="AlphaFoldDB" id="A0AAC9WGH5"/>